<evidence type="ECO:0000256" key="8">
    <source>
        <dbReference type="PROSITE-ProRule" id="PRU01360"/>
    </source>
</evidence>
<dbReference type="InterPro" id="IPR018247">
    <property type="entry name" value="EF_Hand_1_Ca_BS"/>
</dbReference>
<evidence type="ECO:0000256" key="7">
    <source>
        <dbReference type="ARBA" id="ARBA00023237"/>
    </source>
</evidence>
<keyword evidence="2 8" id="KW-0813">Transport</keyword>
<comment type="subcellular location">
    <subcellularLocation>
        <location evidence="1 8">Cell outer membrane</location>
        <topology evidence="1 8">Multi-pass membrane protein</topology>
    </subcellularLocation>
</comment>
<dbReference type="NCBIfam" id="TIGR04057">
    <property type="entry name" value="SusC_RagA_signa"/>
    <property type="match status" value="1"/>
</dbReference>
<dbReference type="Gene3D" id="2.60.40.1120">
    <property type="entry name" value="Carboxypeptidase-like, regulatory domain"/>
    <property type="match status" value="1"/>
</dbReference>
<dbReference type="InterPro" id="IPR011662">
    <property type="entry name" value="Secretin/TonB_short_N"/>
</dbReference>
<comment type="caution">
    <text evidence="9">The sequence shown here is derived from an EMBL/GenBank/DDBJ whole genome shotgun (WGS) entry which is preliminary data.</text>
</comment>
<dbReference type="GO" id="GO:0015344">
    <property type="term" value="F:siderophore uptake transmembrane transporter activity"/>
    <property type="evidence" value="ECO:0007669"/>
    <property type="project" value="TreeGrafter"/>
</dbReference>
<dbReference type="SUPFAM" id="SSF56935">
    <property type="entry name" value="Porins"/>
    <property type="match status" value="1"/>
</dbReference>
<comment type="similarity">
    <text evidence="8">Belongs to the TonB-dependent receptor family.</text>
</comment>
<dbReference type="InterPro" id="IPR012910">
    <property type="entry name" value="Plug_dom"/>
</dbReference>
<evidence type="ECO:0000256" key="6">
    <source>
        <dbReference type="ARBA" id="ARBA00023136"/>
    </source>
</evidence>
<reference evidence="9 10" key="1">
    <citation type="submission" date="2018-08" db="EMBL/GenBank/DDBJ databases">
        <title>A genome reference for cultivated species of the human gut microbiota.</title>
        <authorList>
            <person name="Zou Y."/>
            <person name="Xue W."/>
            <person name="Luo G."/>
        </authorList>
    </citation>
    <scope>NUCLEOTIDE SEQUENCE [LARGE SCALE GENOMIC DNA]</scope>
    <source>
        <strain evidence="9 10">AM34-17</strain>
    </source>
</reference>
<evidence type="ECO:0000256" key="2">
    <source>
        <dbReference type="ARBA" id="ARBA00022448"/>
    </source>
</evidence>
<dbReference type="Pfam" id="PF13715">
    <property type="entry name" value="CarbopepD_reg_2"/>
    <property type="match status" value="1"/>
</dbReference>
<keyword evidence="6 8" id="KW-0472">Membrane</keyword>
<dbReference type="NCBIfam" id="TIGR04056">
    <property type="entry name" value="OMP_RagA_SusC"/>
    <property type="match status" value="1"/>
</dbReference>
<dbReference type="EMBL" id="QSII01000002">
    <property type="protein sequence ID" value="RHC89453.1"/>
    <property type="molecule type" value="Genomic_DNA"/>
</dbReference>
<dbReference type="PANTHER" id="PTHR30069">
    <property type="entry name" value="TONB-DEPENDENT OUTER MEMBRANE RECEPTOR"/>
    <property type="match status" value="1"/>
</dbReference>
<dbReference type="PANTHER" id="PTHR30069:SF29">
    <property type="entry name" value="HEMOGLOBIN AND HEMOGLOBIN-HAPTOGLOBIN-BINDING PROTEIN 1-RELATED"/>
    <property type="match status" value="1"/>
</dbReference>
<dbReference type="InterPro" id="IPR023997">
    <property type="entry name" value="TonB-dep_OMP_SusC/RagA_CS"/>
</dbReference>
<dbReference type="GO" id="GO:0044718">
    <property type="term" value="P:siderophore transmembrane transport"/>
    <property type="evidence" value="ECO:0007669"/>
    <property type="project" value="TreeGrafter"/>
</dbReference>
<evidence type="ECO:0000313" key="10">
    <source>
        <dbReference type="Proteomes" id="UP000286260"/>
    </source>
</evidence>
<gene>
    <name evidence="9" type="ORF">DW828_02580</name>
</gene>
<sequence>MENVSYYKSFLPKGLKKLFTIMRITVILLFVALFQMVAVESSYSQSATISVKAEQISLTDLFSQIEHQSEFLFFYVDEEVKNIKVNIQIKNKQIDEVLSQALVGTDLTYTINDRNINITRKTYATQQKQTKHITGKITDVNGEPIIGANVIEKGTTNGIITDIEGNFDLNVTSSSILQISYIGYLSQEIQVGNKNLFNIKLIEDTQDIDEVVVVGYGTQKKANLTGSVTSVSIKDLTKRQVGQTSMALQGLIPGVAITQRSGQPGADGGTISIRGKTTLNNNDALILVDGVEMGINDIDPSLIESISVLKDAASSAIYGSRAANGVILITTKRAEADKFTVSYNGYVGWQSAIDLPDKVGAIDHMLMTNTAYTNIGKSPLYSDEYIKEYRQGILTDPDRYPDTDWYDECLTNSGLMQNHFVTLSGGSKRIRTNASFGYMDQQGIIENSNYKRYTFRMNTDMDISSTLSARIDAHLNMIDQKEPSRTDAFHWMSRIPAIQAGVLSTGQWGEGWNGDNPIAFTNDGGLKKQRKPTAVVNVALNYQPFEWLTFQGNYAANYWENHTSDFRKVVQTYKYDGSPYYRSPQKSTLNDQTSRDLRNLLTASATFDKQFNDHGIKAMVGYQQEDHRYDMHKGYRENYAFPDYPVLDAGGEENQKAYGNSYEWSLRSIFGRINYDYQGKYLFEANMRYDGSSRFAEGNKWGIFPSVSAGWRISEEAFWEPIRNIVDNLKFRASWGQLGNQNVMNADNSAIDPYPFSSNVNLDTKYVFDKTISSGAAITNMANRKITWETTTSTDIGIDATLFGKLNITADYFYKVTDDILMKLNVPLIIGMDAPSQNAGKMENRGWEVSVSYADQVGDFNYRASFNISDVRNKILDMRGVNQTGLTVNREGYEMYSIYGLEAIGYIQPEDYDADGNYLGATQYGNFGPGDIKYKDQNGDGVINTSDYKIIGGTIPRYTFGLSLYGDYKGFDLSMLFQGVGKADGYINGQGIQTFIEGGTVQEQHKDYWTPENRNAKFPRLAFNETNNMQNSSFWMRNAAYIRLKNIQLGYTLPKNVIRKTPISYLRFYVSGDNLLTIDSFWDGFDVEAPIGNGGYYPQLKTISFGIDLKF</sequence>
<dbReference type="AlphaFoldDB" id="A0A3R6GJM5"/>
<keyword evidence="4 8" id="KW-0812">Transmembrane</keyword>
<evidence type="ECO:0000313" key="9">
    <source>
        <dbReference type="EMBL" id="RHC89453.1"/>
    </source>
</evidence>
<dbReference type="PROSITE" id="PS00018">
    <property type="entry name" value="EF_HAND_1"/>
    <property type="match status" value="1"/>
</dbReference>
<dbReference type="InterPro" id="IPR008969">
    <property type="entry name" value="CarboxyPept-like_regulatory"/>
</dbReference>
<keyword evidence="5" id="KW-0732">Signal</keyword>
<evidence type="ECO:0000256" key="4">
    <source>
        <dbReference type="ARBA" id="ARBA00022692"/>
    </source>
</evidence>
<evidence type="ECO:0000256" key="5">
    <source>
        <dbReference type="ARBA" id="ARBA00022729"/>
    </source>
</evidence>
<dbReference type="InterPro" id="IPR023996">
    <property type="entry name" value="TonB-dep_OMP_SusC/RagA"/>
</dbReference>
<dbReference type="Gene3D" id="2.40.170.20">
    <property type="entry name" value="TonB-dependent receptor, beta-barrel domain"/>
    <property type="match status" value="1"/>
</dbReference>
<evidence type="ECO:0000256" key="3">
    <source>
        <dbReference type="ARBA" id="ARBA00022452"/>
    </source>
</evidence>
<proteinExistence type="inferred from homology"/>
<dbReference type="InterPro" id="IPR037066">
    <property type="entry name" value="Plug_dom_sf"/>
</dbReference>
<evidence type="ECO:0000256" key="1">
    <source>
        <dbReference type="ARBA" id="ARBA00004571"/>
    </source>
</evidence>
<dbReference type="InterPro" id="IPR039426">
    <property type="entry name" value="TonB-dep_rcpt-like"/>
</dbReference>
<keyword evidence="7 8" id="KW-0998">Cell outer membrane</keyword>
<dbReference type="Pfam" id="PF07660">
    <property type="entry name" value="STN"/>
    <property type="match status" value="1"/>
</dbReference>
<protein>
    <submittedName>
        <fullName evidence="9">SusC/RagA family TonB-linked outer membrane protein</fullName>
    </submittedName>
</protein>
<dbReference type="SUPFAM" id="SSF49464">
    <property type="entry name" value="Carboxypeptidase regulatory domain-like"/>
    <property type="match status" value="1"/>
</dbReference>
<name>A0A3R6GJM5_9BACT</name>
<dbReference type="FunFam" id="2.60.40.1120:FF:000003">
    <property type="entry name" value="Outer membrane protein Omp121"/>
    <property type="match status" value="1"/>
</dbReference>
<accession>A0A3R6GJM5</accession>
<dbReference type="Proteomes" id="UP000286260">
    <property type="component" value="Unassembled WGS sequence"/>
</dbReference>
<dbReference type="InterPro" id="IPR036942">
    <property type="entry name" value="Beta-barrel_TonB_sf"/>
</dbReference>
<dbReference type="GO" id="GO:0009279">
    <property type="term" value="C:cell outer membrane"/>
    <property type="evidence" value="ECO:0007669"/>
    <property type="project" value="UniProtKB-SubCell"/>
</dbReference>
<dbReference type="FunFam" id="2.170.130.10:FF:000003">
    <property type="entry name" value="SusC/RagA family TonB-linked outer membrane protein"/>
    <property type="match status" value="1"/>
</dbReference>
<dbReference type="Pfam" id="PF07715">
    <property type="entry name" value="Plug"/>
    <property type="match status" value="1"/>
</dbReference>
<keyword evidence="3 8" id="KW-1134">Transmembrane beta strand</keyword>
<organism evidence="9 10">
    <name type="scientific">Parabacteroides merdae</name>
    <dbReference type="NCBI Taxonomy" id="46503"/>
    <lineage>
        <taxon>Bacteria</taxon>
        <taxon>Pseudomonadati</taxon>
        <taxon>Bacteroidota</taxon>
        <taxon>Bacteroidia</taxon>
        <taxon>Bacteroidales</taxon>
        <taxon>Tannerellaceae</taxon>
        <taxon>Parabacteroides</taxon>
    </lineage>
</organism>
<dbReference type="SMART" id="SM00965">
    <property type="entry name" value="STN"/>
    <property type="match status" value="1"/>
</dbReference>
<dbReference type="PROSITE" id="PS52016">
    <property type="entry name" value="TONB_DEPENDENT_REC_3"/>
    <property type="match status" value="1"/>
</dbReference>
<dbReference type="Gene3D" id="2.170.130.10">
    <property type="entry name" value="TonB-dependent receptor, plug domain"/>
    <property type="match status" value="1"/>
</dbReference>